<organism evidence="1 2">
    <name type="scientific">Trichomalopsis sarcophagae</name>
    <dbReference type="NCBI Taxonomy" id="543379"/>
    <lineage>
        <taxon>Eukaryota</taxon>
        <taxon>Metazoa</taxon>
        <taxon>Ecdysozoa</taxon>
        <taxon>Arthropoda</taxon>
        <taxon>Hexapoda</taxon>
        <taxon>Insecta</taxon>
        <taxon>Pterygota</taxon>
        <taxon>Neoptera</taxon>
        <taxon>Endopterygota</taxon>
        <taxon>Hymenoptera</taxon>
        <taxon>Apocrita</taxon>
        <taxon>Proctotrupomorpha</taxon>
        <taxon>Chalcidoidea</taxon>
        <taxon>Pteromalidae</taxon>
        <taxon>Pteromalinae</taxon>
        <taxon>Trichomalopsis</taxon>
    </lineage>
</organism>
<protein>
    <submittedName>
        <fullName evidence="1">Uncharacterized protein</fullName>
    </submittedName>
</protein>
<evidence type="ECO:0000313" key="2">
    <source>
        <dbReference type="Proteomes" id="UP000215335"/>
    </source>
</evidence>
<dbReference type="EMBL" id="NNAY01004897">
    <property type="protein sequence ID" value="OXU17273.1"/>
    <property type="molecule type" value="Genomic_DNA"/>
</dbReference>
<comment type="caution">
    <text evidence="1">The sequence shown here is derived from an EMBL/GenBank/DDBJ whole genome shotgun (WGS) entry which is preliminary data.</text>
</comment>
<dbReference type="AlphaFoldDB" id="A0A232EFZ9"/>
<sequence length="63" mass="7595">MFLLMSRNTKDTGFLPFWNPHRNFCTIKRYVHEFFGGQSPDRNLTFTNIQVPMAYKIEWKILP</sequence>
<evidence type="ECO:0000313" key="1">
    <source>
        <dbReference type="EMBL" id="OXU17273.1"/>
    </source>
</evidence>
<accession>A0A232EFZ9</accession>
<name>A0A232EFZ9_9HYME</name>
<reference evidence="1 2" key="1">
    <citation type="journal article" date="2017" name="Curr. Biol.">
        <title>The Evolution of Venom by Co-option of Single-Copy Genes.</title>
        <authorList>
            <person name="Martinson E.O."/>
            <person name="Mrinalini"/>
            <person name="Kelkar Y.D."/>
            <person name="Chang C.H."/>
            <person name="Werren J.H."/>
        </authorList>
    </citation>
    <scope>NUCLEOTIDE SEQUENCE [LARGE SCALE GENOMIC DNA]</scope>
    <source>
        <strain evidence="1 2">Alberta</strain>
        <tissue evidence="1">Whole body</tissue>
    </source>
</reference>
<dbReference type="Proteomes" id="UP000215335">
    <property type="component" value="Unassembled WGS sequence"/>
</dbReference>
<gene>
    <name evidence="1" type="ORF">TSAR_015707</name>
</gene>
<keyword evidence="2" id="KW-1185">Reference proteome</keyword>
<proteinExistence type="predicted"/>